<protein>
    <submittedName>
        <fullName evidence="1">Uncharacterized protein</fullName>
    </submittedName>
</protein>
<dbReference type="AlphaFoldDB" id="A0A484I892"/>
<dbReference type="Proteomes" id="UP000294299">
    <property type="component" value="Chromosome NFRAN"/>
</dbReference>
<evidence type="ECO:0000313" key="2">
    <source>
        <dbReference type="Proteomes" id="UP000294299"/>
    </source>
</evidence>
<dbReference type="KEGG" id="nfn:NFRAN_0700"/>
<sequence>MYIMEIKLYSLFGIISKLDKKVNHIISLSFISLKDRDDKYYEST</sequence>
<reference evidence="1 2" key="1">
    <citation type="submission" date="2019-02" db="EMBL/GenBank/DDBJ databases">
        <authorList>
            <person name="Lehtovirta-Morley E L."/>
        </authorList>
    </citation>
    <scope>NUCLEOTIDE SEQUENCE [LARGE SCALE GENOMIC DNA]</scope>
    <source>
        <strain evidence="1">NFRAN1</strain>
    </source>
</reference>
<keyword evidence="2" id="KW-1185">Reference proteome</keyword>
<proteinExistence type="predicted"/>
<dbReference type="EMBL" id="LR216287">
    <property type="protein sequence ID" value="VFJ13022.1"/>
    <property type="molecule type" value="Genomic_DNA"/>
</dbReference>
<evidence type="ECO:0000313" key="1">
    <source>
        <dbReference type="EMBL" id="VFJ13022.1"/>
    </source>
</evidence>
<accession>A0A484I892</accession>
<gene>
    <name evidence="1" type="ORF">NFRAN_0700</name>
</gene>
<organism evidence="1 2">
    <name type="scientific">Candidatus Nitrosocosmicus franklandianus</name>
    <dbReference type="NCBI Taxonomy" id="1798806"/>
    <lineage>
        <taxon>Archaea</taxon>
        <taxon>Nitrososphaerota</taxon>
        <taxon>Nitrososphaeria</taxon>
        <taxon>Nitrososphaerales</taxon>
        <taxon>Nitrososphaeraceae</taxon>
        <taxon>Candidatus Nitrosocosmicus</taxon>
    </lineage>
</organism>
<name>A0A484I892_9ARCH</name>